<evidence type="ECO:0008006" key="3">
    <source>
        <dbReference type="Google" id="ProtNLM"/>
    </source>
</evidence>
<name>A0ABX6FP52_9BURK</name>
<evidence type="ECO:0000313" key="2">
    <source>
        <dbReference type="Proteomes" id="UP000437862"/>
    </source>
</evidence>
<dbReference type="RefSeq" id="WP_145875057.1">
    <property type="nucleotide sequence ID" value="NZ_CP046904.1"/>
</dbReference>
<protein>
    <recommendedName>
        <fullName evidence="3">GNAT family N-acetyltransferase</fullName>
    </recommendedName>
</protein>
<proteinExistence type="predicted"/>
<sequence>MSTQMANPYQGMVSFQQALRAGVLQVYPVLSHSNLYSYVDVPAPGVKRMTYVRLGEDRRTVRAFVSCVMNGYVDGHPCIALGYAVPEGMRNQGLARKIVKDAIKDIIVQIGRAGAKAVYVESVVDVENVSSQRVAEVVLAVERESITDSASGRPAYRYTKRFDTATGR</sequence>
<dbReference type="Proteomes" id="UP000437862">
    <property type="component" value="Chromosome"/>
</dbReference>
<evidence type="ECO:0000313" key="1">
    <source>
        <dbReference type="EMBL" id="QGZ39335.1"/>
    </source>
</evidence>
<reference evidence="1 2" key="1">
    <citation type="submission" date="2019-12" db="EMBL/GenBank/DDBJ databases">
        <title>Draft Genome Sequences of Six Type Strains of the Genus Massilia.</title>
        <authorList>
            <person name="Miess H."/>
            <person name="Frediansyah A."/>
            <person name="Goeker M."/>
            <person name="Gross H."/>
        </authorList>
    </citation>
    <scope>NUCLEOTIDE SEQUENCE [LARGE SCALE GENOMIC DNA]</scope>
    <source>
        <strain evidence="1 2">DSM 26639</strain>
    </source>
</reference>
<dbReference type="InterPro" id="IPR016181">
    <property type="entry name" value="Acyl_CoA_acyltransferase"/>
</dbReference>
<organism evidence="1 2">
    <name type="scientific">Pseudoduganella flava</name>
    <dbReference type="NCBI Taxonomy" id="871742"/>
    <lineage>
        <taxon>Bacteria</taxon>
        <taxon>Pseudomonadati</taxon>
        <taxon>Pseudomonadota</taxon>
        <taxon>Betaproteobacteria</taxon>
        <taxon>Burkholderiales</taxon>
        <taxon>Oxalobacteraceae</taxon>
        <taxon>Telluria group</taxon>
        <taxon>Pseudoduganella</taxon>
    </lineage>
</organism>
<dbReference type="SUPFAM" id="SSF55729">
    <property type="entry name" value="Acyl-CoA N-acyltransferases (Nat)"/>
    <property type="match status" value="1"/>
</dbReference>
<gene>
    <name evidence="1" type="ORF">GO485_09940</name>
</gene>
<dbReference type="Gene3D" id="3.40.630.30">
    <property type="match status" value="1"/>
</dbReference>
<dbReference type="EMBL" id="CP046904">
    <property type="protein sequence ID" value="QGZ39335.1"/>
    <property type="molecule type" value="Genomic_DNA"/>
</dbReference>
<keyword evidence="2" id="KW-1185">Reference proteome</keyword>
<accession>A0ABX6FP52</accession>